<evidence type="ECO:0000313" key="10">
    <source>
        <dbReference type="Proteomes" id="UP000078534"/>
    </source>
</evidence>
<accession>A0A179T648</accession>
<dbReference type="SUPFAM" id="SSF55469">
    <property type="entry name" value="FMN-dependent nitroreductase-like"/>
    <property type="match status" value="1"/>
</dbReference>
<name>A0A179T648_9BACI</name>
<sequence>MSIIEIINSRRTIKKFKSDPVNMEQISKWLEAGTMAPNHKMTEPWEVYVVGPETREKLNHKANFFNAPVVLAILSKHGATQIETEENVIATACFVQNFNLAAWEEGVGTFWSSMGGAQKNREILGVQDGYDVIGVFGVGYPEEISEPKERTPIQDKIQHLS</sequence>
<evidence type="ECO:0000256" key="5">
    <source>
        <dbReference type="ARBA" id="ARBA00022857"/>
    </source>
</evidence>
<evidence type="ECO:0000256" key="1">
    <source>
        <dbReference type="ARBA" id="ARBA00001917"/>
    </source>
</evidence>
<dbReference type="EMBL" id="LWSG01000006">
    <property type="protein sequence ID" value="OAS87952.1"/>
    <property type="molecule type" value="Genomic_DNA"/>
</dbReference>
<proteinExistence type="inferred from homology"/>
<dbReference type="InterPro" id="IPR052530">
    <property type="entry name" value="NAD(P)H_nitroreductase"/>
</dbReference>
<dbReference type="OrthoDB" id="9804207at2"/>
<keyword evidence="3" id="KW-0285">Flavoprotein</keyword>
<dbReference type="RefSeq" id="WP_066329088.1">
    <property type="nucleotide sequence ID" value="NZ_LWSG01000006.1"/>
</dbReference>
<reference evidence="10" key="1">
    <citation type="submission" date="2016-04" db="EMBL/GenBank/DDBJ databases">
        <authorList>
            <person name="Lyu Z."/>
            <person name="Lyu W."/>
        </authorList>
    </citation>
    <scope>NUCLEOTIDE SEQUENCE [LARGE SCALE GENOMIC DNA]</scope>
    <source>
        <strain evidence="10">C44</strain>
    </source>
</reference>
<feature type="domain" description="Nitroreductase" evidence="8">
    <location>
        <begin position="7"/>
        <end position="60"/>
    </location>
</feature>
<evidence type="ECO:0000256" key="3">
    <source>
        <dbReference type="ARBA" id="ARBA00022630"/>
    </source>
</evidence>
<gene>
    <name evidence="9" type="ORF">A6K24_18030</name>
</gene>
<dbReference type="Proteomes" id="UP000078534">
    <property type="component" value="Unassembled WGS sequence"/>
</dbReference>
<dbReference type="AlphaFoldDB" id="A0A179T648"/>
<comment type="caution">
    <text evidence="9">The sequence shown here is derived from an EMBL/GenBank/DDBJ whole genome shotgun (WGS) entry which is preliminary data.</text>
</comment>
<evidence type="ECO:0000256" key="7">
    <source>
        <dbReference type="ARBA" id="ARBA00023027"/>
    </source>
</evidence>
<dbReference type="Gene3D" id="3.40.109.10">
    <property type="entry name" value="NADH Oxidase"/>
    <property type="match status" value="1"/>
</dbReference>
<evidence type="ECO:0000313" key="9">
    <source>
        <dbReference type="EMBL" id="OAS87952.1"/>
    </source>
</evidence>
<dbReference type="GO" id="GO:0016491">
    <property type="term" value="F:oxidoreductase activity"/>
    <property type="evidence" value="ECO:0007669"/>
    <property type="project" value="UniProtKB-KW"/>
</dbReference>
<protein>
    <submittedName>
        <fullName evidence="9">Nitroreductase</fullName>
    </submittedName>
</protein>
<dbReference type="PANTHER" id="PTHR43821:SF1">
    <property type="entry name" value="NAD(P)H NITROREDUCTASE YDJA-RELATED"/>
    <property type="match status" value="1"/>
</dbReference>
<dbReference type="InterPro" id="IPR000415">
    <property type="entry name" value="Nitroreductase-like"/>
</dbReference>
<evidence type="ECO:0000256" key="4">
    <source>
        <dbReference type="ARBA" id="ARBA00022643"/>
    </source>
</evidence>
<dbReference type="InterPro" id="IPR029479">
    <property type="entry name" value="Nitroreductase"/>
</dbReference>
<dbReference type="PANTHER" id="PTHR43821">
    <property type="entry name" value="NAD(P)H NITROREDUCTASE YDJA-RELATED"/>
    <property type="match status" value="1"/>
</dbReference>
<keyword evidence="6" id="KW-0560">Oxidoreductase</keyword>
<keyword evidence="5" id="KW-0521">NADP</keyword>
<evidence type="ECO:0000256" key="6">
    <source>
        <dbReference type="ARBA" id="ARBA00023002"/>
    </source>
</evidence>
<organism evidence="9 10">
    <name type="scientific">Metabacillus litoralis</name>
    <dbReference type="NCBI Taxonomy" id="152268"/>
    <lineage>
        <taxon>Bacteria</taxon>
        <taxon>Bacillati</taxon>
        <taxon>Bacillota</taxon>
        <taxon>Bacilli</taxon>
        <taxon>Bacillales</taxon>
        <taxon>Bacillaceae</taxon>
        <taxon>Metabacillus</taxon>
    </lineage>
</organism>
<comment type="similarity">
    <text evidence="2">Belongs to the nitroreductase family.</text>
</comment>
<dbReference type="InterPro" id="IPR026021">
    <property type="entry name" value="YdjA-like"/>
</dbReference>
<comment type="cofactor">
    <cofactor evidence="1">
        <name>FMN</name>
        <dbReference type="ChEBI" id="CHEBI:58210"/>
    </cofactor>
</comment>
<evidence type="ECO:0000259" key="8">
    <source>
        <dbReference type="Pfam" id="PF00881"/>
    </source>
</evidence>
<dbReference type="STRING" id="152268.A6K24_18030"/>
<keyword evidence="10" id="KW-1185">Reference proteome</keyword>
<dbReference type="CDD" id="cd02135">
    <property type="entry name" value="YdjA-like"/>
    <property type="match status" value="1"/>
</dbReference>
<evidence type="ECO:0000256" key="2">
    <source>
        <dbReference type="ARBA" id="ARBA00007118"/>
    </source>
</evidence>
<dbReference type="Pfam" id="PF00881">
    <property type="entry name" value="Nitroreductase"/>
    <property type="match status" value="1"/>
</dbReference>
<keyword evidence="7" id="KW-0520">NAD</keyword>
<keyword evidence="4" id="KW-0288">FMN</keyword>